<feature type="compositionally biased region" description="Polar residues" evidence="1">
    <location>
        <begin position="1"/>
        <end position="12"/>
    </location>
</feature>
<dbReference type="EMBL" id="HE573017">
    <property type="protein sequence ID" value="CCC46398.1"/>
    <property type="molecule type" value="Genomic_DNA"/>
</dbReference>
<dbReference type="AlphaFoldDB" id="G0TR34"/>
<gene>
    <name evidence="2" type="ORF">TVY486_0100460</name>
</gene>
<accession>G0TR34</accession>
<name>G0TR34_TRYVY</name>
<evidence type="ECO:0000313" key="2">
    <source>
        <dbReference type="EMBL" id="CCC46398.1"/>
    </source>
</evidence>
<feature type="region of interest" description="Disordered" evidence="1">
    <location>
        <begin position="1"/>
        <end position="23"/>
    </location>
</feature>
<proteinExistence type="predicted"/>
<organism evidence="2">
    <name type="scientific">Trypanosoma vivax (strain Y486)</name>
    <dbReference type="NCBI Taxonomy" id="1055687"/>
    <lineage>
        <taxon>Eukaryota</taxon>
        <taxon>Discoba</taxon>
        <taxon>Euglenozoa</taxon>
        <taxon>Kinetoplastea</taxon>
        <taxon>Metakinetoplastina</taxon>
        <taxon>Trypanosomatida</taxon>
        <taxon>Trypanosomatidae</taxon>
        <taxon>Trypanosoma</taxon>
        <taxon>Duttonella</taxon>
    </lineage>
</organism>
<evidence type="ECO:0000256" key="1">
    <source>
        <dbReference type="SAM" id="MobiDB-lite"/>
    </source>
</evidence>
<reference evidence="2" key="1">
    <citation type="journal article" date="2012" name="Proc. Natl. Acad. Sci. U.S.A.">
        <title>Antigenic diversity is generated by distinct evolutionary mechanisms in African trypanosome species.</title>
        <authorList>
            <person name="Jackson A.P."/>
            <person name="Berry A."/>
            <person name="Aslett M."/>
            <person name="Allison H.C."/>
            <person name="Burton P."/>
            <person name="Vavrova-Anderson J."/>
            <person name="Brown R."/>
            <person name="Browne H."/>
            <person name="Corton N."/>
            <person name="Hauser H."/>
            <person name="Gamble J."/>
            <person name="Gilderthorp R."/>
            <person name="Marcello L."/>
            <person name="McQuillan J."/>
            <person name="Otto T.D."/>
            <person name="Quail M.A."/>
            <person name="Sanders M.J."/>
            <person name="van Tonder A."/>
            <person name="Ginger M.L."/>
            <person name="Field M.C."/>
            <person name="Barry J.D."/>
            <person name="Hertz-Fowler C."/>
            <person name="Berriman M."/>
        </authorList>
    </citation>
    <scope>NUCLEOTIDE SEQUENCE</scope>
    <source>
        <strain evidence="2">Y486</strain>
    </source>
</reference>
<feature type="compositionally biased region" description="Basic and acidic residues" evidence="1">
    <location>
        <begin position="13"/>
        <end position="22"/>
    </location>
</feature>
<sequence>MINRPISRTQSQRPDERERTNPKPECVCASCFSPLVLPRPNATGTPFQCTHCRMAGIDMKVLYTRRAFPTEHSTN</sequence>
<protein>
    <submittedName>
        <fullName evidence="2">Uncharacterized protein</fullName>
    </submittedName>
</protein>
<dbReference type="VEuPathDB" id="TriTrypDB:TvY486_0100460"/>